<feature type="binding site" evidence="9">
    <location>
        <begin position="124"/>
        <end position="130"/>
    </location>
    <ligand>
        <name>ATP</name>
        <dbReference type="ChEBI" id="CHEBI:30616"/>
    </ligand>
</feature>
<dbReference type="AlphaFoldDB" id="A0A2H0W708"/>
<dbReference type="EC" id="6.3.2.9" evidence="9 10"/>
<evidence type="ECO:0000256" key="8">
    <source>
        <dbReference type="ARBA" id="ARBA00023306"/>
    </source>
</evidence>
<organism evidence="13 14">
    <name type="scientific">Candidatus Berkelbacteria bacterium CG10_big_fil_rev_8_21_14_0_10_43_13</name>
    <dbReference type="NCBI Taxonomy" id="1974514"/>
    <lineage>
        <taxon>Bacteria</taxon>
        <taxon>Candidatus Berkelbacteria</taxon>
    </lineage>
</organism>
<dbReference type="InterPro" id="IPR013221">
    <property type="entry name" value="Mur_ligase_cen"/>
</dbReference>
<dbReference type="GO" id="GO:0005524">
    <property type="term" value="F:ATP binding"/>
    <property type="evidence" value="ECO:0007669"/>
    <property type="project" value="UniProtKB-UniRule"/>
</dbReference>
<dbReference type="GO" id="GO:0051301">
    <property type="term" value="P:cell division"/>
    <property type="evidence" value="ECO:0007669"/>
    <property type="project" value="UniProtKB-KW"/>
</dbReference>
<dbReference type="SUPFAM" id="SSF53623">
    <property type="entry name" value="MurD-like peptide ligases, catalytic domain"/>
    <property type="match status" value="1"/>
</dbReference>
<dbReference type="InterPro" id="IPR005762">
    <property type="entry name" value="MurD"/>
</dbReference>
<evidence type="ECO:0000256" key="3">
    <source>
        <dbReference type="ARBA" id="ARBA00022490"/>
    </source>
</evidence>
<reference evidence="14" key="1">
    <citation type="submission" date="2017-09" db="EMBL/GenBank/DDBJ databases">
        <title>Depth-based differentiation of microbial function through sediment-hosted aquifers and enrichment of novel symbionts in the deep terrestrial subsurface.</title>
        <authorList>
            <person name="Probst A.J."/>
            <person name="Ladd B."/>
            <person name="Jarett J.K."/>
            <person name="Geller-Mcgrath D.E."/>
            <person name="Sieber C.M.K."/>
            <person name="Emerson J.B."/>
            <person name="Anantharaman K."/>
            <person name="Thomas B.C."/>
            <person name="Malmstrom R."/>
            <person name="Stieglmeier M."/>
            <person name="Klingl A."/>
            <person name="Woyke T."/>
            <person name="Ryan C.M."/>
            <person name="Banfield J.F."/>
        </authorList>
    </citation>
    <scope>NUCLEOTIDE SEQUENCE [LARGE SCALE GENOMIC DNA]</scope>
</reference>
<keyword evidence="3 9" id="KW-0963">Cytoplasm</keyword>
<dbReference type="InterPro" id="IPR018109">
    <property type="entry name" value="Folylpolyglutamate_synth_CS"/>
</dbReference>
<dbReference type="GO" id="GO:0008764">
    <property type="term" value="F:UDP-N-acetylmuramoylalanine-D-glutamate ligase activity"/>
    <property type="evidence" value="ECO:0007669"/>
    <property type="project" value="UniProtKB-UniRule"/>
</dbReference>
<dbReference type="Gene3D" id="3.40.50.720">
    <property type="entry name" value="NAD(P)-binding Rossmann-like Domain"/>
    <property type="match status" value="1"/>
</dbReference>
<dbReference type="Gene3D" id="3.40.1190.10">
    <property type="entry name" value="Mur-like, catalytic domain"/>
    <property type="match status" value="1"/>
</dbReference>
<comment type="function">
    <text evidence="9 10">Cell wall formation. Catalyzes the addition of glutamate to the nucleotide precursor UDP-N-acetylmuramoyl-L-alanine (UMA).</text>
</comment>
<dbReference type="HAMAP" id="MF_00639">
    <property type="entry name" value="MurD"/>
    <property type="match status" value="1"/>
</dbReference>
<sequence>MKLEGKRVAILGLGIEGVALLEFLKNRVGSLAVHDRDSAEKIVDKAEGELKDLVSNIIVDDGIDKVFGDGYLDDLEKYDIVFRSPAIYFRDPALMLAKSQGVAISSQMKLFFDLCPCPIIGVTGTKGKGTTSSLIFSILENNAKFLISNVKSNPKSQIPNPKTYLAGNIGKPAINLIPQLQKCDVVILELSNFQLADLDKSPHIAVMTNLGVDHLDYHKDEAEYRAAKNNILMWQGKEDYAVLNHSSTFGPGTLKKIRGNIKYFARDNKFVDCVVIDENGMSKVVLDPQNRQIEICEISDLKLVGKHNLENIAAATLVADILNIPIEITREAVKRFVGLPHRLELVREIGGIKFINDSFATNPDPTMAAINSFDENKILILGGSSKGADFSKLAEAIAGTNVKTVVLIGAEGSKIRESLEIASYSGEIIVGHETLEKIVQQALREARRGDVIIFSPACASFDMFKNYKDRGEKFKEAVLKSRQNND</sequence>
<evidence type="ECO:0000256" key="9">
    <source>
        <dbReference type="HAMAP-Rule" id="MF_00639"/>
    </source>
</evidence>
<evidence type="ECO:0000256" key="1">
    <source>
        <dbReference type="ARBA" id="ARBA00004496"/>
    </source>
</evidence>
<gene>
    <name evidence="9 13" type="primary">murD</name>
    <name evidence="13" type="ORF">COT78_01465</name>
</gene>
<dbReference type="PROSITE" id="PS01011">
    <property type="entry name" value="FOLYLPOLYGLU_SYNT_1"/>
    <property type="match status" value="1"/>
</dbReference>
<evidence type="ECO:0000313" key="13">
    <source>
        <dbReference type="EMBL" id="PIS07883.1"/>
    </source>
</evidence>
<comment type="catalytic activity">
    <reaction evidence="9 10">
        <text>UDP-N-acetyl-alpha-D-muramoyl-L-alanine + D-glutamate + ATP = UDP-N-acetyl-alpha-D-muramoyl-L-alanyl-D-glutamate + ADP + phosphate + H(+)</text>
        <dbReference type="Rhea" id="RHEA:16429"/>
        <dbReference type="ChEBI" id="CHEBI:15378"/>
        <dbReference type="ChEBI" id="CHEBI:29986"/>
        <dbReference type="ChEBI" id="CHEBI:30616"/>
        <dbReference type="ChEBI" id="CHEBI:43474"/>
        <dbReference type="ChEBI" id="CHEBI:83898"/>
        <dbReference type="ChEBI" id="CHEBI:83900"/>
        <dbReference type="ChEBI" id="CHEBI:456216"/>
        <dbReference type="EC" id="6.3.2.9"/>
    </reaction>
</comment>
<dbReference type="InterPro" id="IPR004101">
    <property type="entry name" value="Mur_ligase_C"/>
</dbReference>
<keyword evidence="4 9" id="KW-0436">Ligase</keyword>
<keyword evidence="9 10" id="KW-0133">Cell shape</keyword>
<comment type="caution">
    <text evidence="13">The sequence shown here is derived from an EMBL/GenBank/DDBJ whole genome shotgun (WGS) entry which is preliminary data.</text>
</comment>
<dbReference type="EMBL" id="PEZW01000009">
    <property type="protein sequence ID" value="PIS07883.1"/>
    <property type="molecule type" value="Genomic_DNA"/>
</dbReference>
<dbReference type="GO" id="GO:0004326">
    <property type="term" value="F:tetrahydrofolylpolyglutamate synthase activity"/>
    <property type="evidence" value="ECO:0007669"/>
    <property type="project" value="InterPro"/>
</dbReference>
<comment type="subcellular location">
    <subcellularLocation>
        <location evidence="1 9 10">Cytoplasm</location>
    </subcellularLocation>
</comment>
<comment type="pathway">
    <text evidence="2 9 10">Cell wall biogenesis; peptidoglycan biosynthesis.</text>
</comment>
<evidence type="ECO:0000259" key="11">
    <source>
        <dbReference type="Pfam" id="PF02875"/>
    </source>
</evidence>
<comment type="similarity">
    <text evidence="9">Belongs to the MurCDEF family.</text>
</comment>
<evidence type="ECO:0000256" key="2">
    <source>
        <dbReference type="ARBA" id="ARBA00004752"/>
    </source>
</evidence>
<accession>A0A2H0W708</accession>
<feature type="domain" description="Mur ligase C-terminal" evidence="11">
    <location>
        <begin position="341"/>
        <end position="458"/>
    </location>
</feature>
<keyword evidence="7 9" id="KW-0067">ATP-binding</keyword>
<evidence type="ECO:0000259" key="12">
    <source>
        <dbReference type="Pfam" id="PF08245"/>
    </source>
</evidence>
<feature type="domain" description="Mur ligase central" evidence="12">
    <location>
        <begin position="122"/>
        <end position="319"/>
    </location>
</feature>
<evidence type="ECO:0000256" key="7">
    <source>
        <dbReference type="ARBA" id="ARBA00022840"/>
    </source>
</evidence>
<dbReference type="NCBIfam" id="TIGR01087">
    <property type="entry name" value="murD"/>
    <property type="match status" value="1"/>
</dbReference>
<dbReference type="GO" id="GO:0009252">
    <property type="term" value="P:peptidoglycan biosynthetic process"/>
    <property type="evidence" value="ECO:0007669"/>
    <property type="project" value="UniProtKB-UniRule"/>
</dbReference>
<dbReference type="UniPathway" id="UPA00219"/>
<dbReference type="SUPFAM" id="SSF53244">
    <property type="entry name" value="MurD-like peptide ligases, peptide-binding domain"/>
    <property type="match status" value="1"/>
</dbReference>
<dbReference type="GO" id="GO:0008360">
    <property type="term" value="P:regulation of cell shape"/>
    <property type="evidence" value="ECO:0007669"/>
    <property type="project" value="UniProtKB-KW"/>
</dbReference>
<name>A0A2H0W708_9BACT</name>
<dbReference type="GO" id="GO:0005737">
    <property type="term" value="C:cytoplasm"/>
    <property type="evidence" value="ECO:0007669"/>
    <property type="project" value="UniProtKB-SubCell"/>
</dbReference>
<dbReference type="Pfam" id="PF02875">
    <property type="entry name" value="Mur_ligase_C"/>
    <property type="match status" value="1"/>
</dbReference>
<dbReference type="InterPro" id="IPR036615">
    <property type="entry name" value="Mur_ligase_C_dom_sf"/>
</dbReference>
<proteinExistence type="inferred from homology"/>
<dbReference type="Pfam" id="PF08245">
    <property type="entry name" value="Mur_ligase_M"/>
    <property type="match status" value="1"/>
</dbReference>
<dbReference type="Proteomes" id="UP000231382">
    <property type="component" value="Unassembled WGS sequence"/>
</dbReference>
<dbReference type="PANTHER" id="PTHR43692:SF1">
    <property type="entry name" value="UDP-N-ACETYLMURAMOYLALANINE--D-GLUTAMATE LIGASE"/>
    <property type="match status" value="1"/>
</dbReference>
<evidence type="ECO:0000256" key="6">
    <source>
        <dbReference type="ARBA" id="ARBA00022741"/>
    </source>
</evidence>
<keyword evidence="9 10" id="KW-0573">Peptidoglycan synthesis</keyword>
<keyword evidence="9 10" id="KW-0961">Cell wall biogenesis/degradation</keyword>
<evidence type="ECO:0000256" key="4">
    <source>
        <dbReference type="ARBA" id="ARBA00022598"/>
    </source>
</evidence>
<dbReference type="Gene3D" id="3.90.190.20">
    <property type="entry name" value="Mur ligase, C-terminal domain"/>
    <property type="match status" value="1"/>
</dbReference>
<evidence type="ECO:0000256" key="5">
    <source>
        <dbReference type="ARBA" id="ARBA00022618"/>
    </source>
</evidence>
<keyword evidence="5 9" id="KW-0132">Cell division</keyword>
<dbReference type="GO" id="GO:0071555">
    <property type="term" value="P:cell wall organization"/>
    <property type="evidence" value="ECO:0007669"/>
    <property type="project" value="UniProtKB-KW"/>
</dbReference>
<dbReference type="SUPFAM" id="SSF51984">
    <property type="entry name" value="MurCD N-terminal domain"/>
    <property type="match status" value="1"/>
</dbReference>
<dbReference type="PANTHER" id="PTHR43692">
    <property type="entry name" value="UDP-N-ACETYLMURAMOYLALANINE--D-GLUTAMATE LIGASE"/>
    <property type="match status" value="1"/>
</dbReference>
<protein>
    <recommendedName>
        <fullName evidence="9 10">UDP-N-acetylmuramoylalanine--D-glutamate ligase</fullName>
        <ecNumber evidence="9 10">6.3.2.9</ecNumber>
    </recommendedName>
    <alternativeName>
        <fullName evidence="9">D-glutamic acid-adding enzyme</fullName>
    </alternativeName>
    <alternativeName>
        <fullName evidence="9">UDP-N-acetylmuramoyl-L-alanyl-D-glutamate synthetase</fullName>
    </alternativeName>
</protein>
<evidence type="ECO:0000256" key="10">
    <source>
        <dbReference type="RuleBase" id="RU003664"/>
    </source>
</evidence>
<dbReference type="Pfam" id="PF21799">
    <property type="entry name" value="MurD-like_N"/>
    <property type="match status" value="1"/>
</dbReference>
<dbReference type="InterPro" id="IPR036565">
    <property type="entry name" value="Mur-like_cat_sf"/>
</dbReference>
<keyword evidence="6 9" id="KW-0547">Nucleotide-binding</keyword>
<evidence type="ECO:0000313" key="14">
    <source>
        <dbReference type="Proteomes" id="UP000231382"/>
    </source>
</evidence>
<keyword evidence="8 9" id="KW-0131">Cell cycle</keyword>